<comment type="caution">
    <text evidence="1">The sequence shown here is derived from an EMBL/GenBank/DDBJ whole genome shotgun (WGS) entry which is preliminary data.</text>
</comment>
<evidence type="ECO:0000313" key="1">
    <source>
        <dbReference type="EMBL" id="KAK7344477.1"/>
    </source>
</evidence>
<organism evidence="1 2">
    <name type="scientific">Canavalia gladiata</name>
    <name type="common">Sword bean</name>
    <name type="synonym">Dolichos gladiatus</name>
    <dbReference type="NCBI Taxonomy" id="3824"/>
    <lineage>
        <taxon>Eukaryota</taxon>
        <taxon>Viridiplantae</taxon>
        <taxon>Streptophyta</taxon>
        <taxon>Embryophyta</taxon>
        <taxon>Tracheophyta</taxon>
        <taxon>Spermatophyta</taxon>
        <taxon>Magnoliopsida</taxon>
        <taxon>eudicotyledons</taxon>
        <taxon>Gunneridae</taxon>
        <taxon>Pentapetalae</taxon>
        <taxon>rosids</taxon>
        <taxon>fabids</taxon>
        <taxon>Fabales</taxon>
        <taxon>Fabaceae</taxon>
        <taxon>Papilionoideae</taxon>
        <taxon>50 kb inversion clade</taxon>
        <taxon>NPAAA clade</taxon>
        <taxon>indigoferoid/millettioid clade</taxon>
        <taxon>Phaseoleae</taxon>
        <taxon>Canavalia</taxon>
    </lineage>
</organism>
<dbReference type="PANTHER" id="PTHR21422:SF9">
    <property type="entry name" value="RAB3 GTPASE-ACTIVATING PROTEIN CATALYTIC SUBUNIT"/>
    <property type="match status" value="1"/>
</dbReference>
<proteinExistence type="predicted"/>
<dbReference type="AlphaFoldDB" id="A0AAN9QQU7"/>
<gene>
    <name evidence="1" type="ORF">VNO77_14122</name>
</gene>
<dbReference type="InterPro" id="IPR045700">
    <property type="entry name" value="Rab3GAP1"/>
</dbReference>
<sequence length="195" mass="21382">MLLVGFLEVITIEESRINIPQDKTNILFSGTVEVVKTVIMDQVVGKHRHNTFTGESNQICSKIGPSHPKVFAVGSPTEALKGHIHNLVTKRRLMSRSPNFEAASTRTCLYRYVTKSCGMGYCIEIKMEKPAGWNSAFCDLQFCFGVKGFLVIASQSTNGVFLDALKASKLLSAVTTALLNCSSLRPTFVPVHDPS</sequence>
<evidence type="ECO:0000313" key="2">
    <source>
        <dbReference type="Proteomes" id="UP001367508"/>
    </source>
</evidence>
<reference evidence="1 2" key="1">
    <citation type="submission" date="2024-01" db="EMBL/GenBank/DDBJ databases">
        <title>The genomes of 5 underutilized Papilionoideae crops provide insights into root nodulation and disease resistanc.</title>
        <authorList>
            <person name="Jiang F."/>
        </authorList>
    </citation>
    <scope>NUCLEOTIDE SEQUENCE [LARGE SCALE GENOMIC DNA]</scope>
    <source>
        <strain evidence="1">LVBAO_FW01</strain>
        <tissue evidence="1">Leaves</tissue>
    </source>
</reference>
<accession>A0AAN9QQU7</accession>
<keyword evidence="2" id="KW-1185">Reference proteome</keyword>
<name>A0AAN9QQU7_CANGL</name>
<dbReference type="Proteomes" id="UP001367508">
    <property type="component" value="Unassembled WGS sequence"/>
</dbReference>
<dbReference type="GO" id="GO:0005096">
    <property type="term" value="F:GTPase activator activity"/>
    <property type="evidence" value="ECO:0007669"/>
    <property type="project" value="InterPro"/>
</dbReference>
<dbReference type="EMBL" id="JAYMYQ010000003">
    <property type="protein sequence ID" value="KAK7344477.1"/>
    <property type="molecule type" value="Genomic_DNA"/>
</dbReference>
<protein>
    <submittedName>
        <fullName evidence="1">Uncharacterized protein</fullName>
    </submittedName>
</protein>
<dbReference type="PANTHER" id="PTHR21422">
    <property type="entry name" value="RAB3 GTPASE-ACTIVATING PROTEIN CATALYTIC SUBUNIT"/>
    <property type="match status" value="1"/>
</dbReference>